<evidence type="ECO:0000256" key="2">
    <source>
        <dbReference type="ARBA" id="ARBA00022448"/>
    </source>
</evidence>
<feature type="transmembrane region" description="Helical" evidence="7">
    <location>
        <begin position="235"/>
        <end position="255"/>
    </location>
</feature>
<gene>
    <name evidence="9" type="ORF">DLM86_02940</name>
</gene>
<dbReference type="PANTHER" id="PTHR30193">
    <property type="entry name" value="ABC TRANSPORTER PERMEASE PROTEIN"/>
    <property type="match status" value="1"/>
</dbReference>
<keyword evidence="10" id="KW-1185">Reference proteome</keyword>
<comment type="subcellular location">
    <subcellularLocation>
        <location evidence="1 7">Cell membrane</location>
        <topology evidence="1 7">Multi-pass membrane protein</topology>
    </subcellularLocation>
</comment>
<proteinExistence type="inferred from homology"/>
<dbReference type="OrthoDB" id="9785836at2"/>
<dbReference type="CDD" id="cd06261">
    <property type="entry name" value="TM_PBP2"/>
    <property type="match status" value="1"/>
</dbReference>
<keyword evidence="2 7" id="KW-0813">Transport</keyword>
<feature type="transmembrane region" description="Helical" evidence="7">
    <location>
        <begin position="81"/>
        <end position="101"/>
    </location>
</feature>
<evidence type="ECO:0000256" key="5">
    <source>
        <dbReference type="ARBA" id="ARBA00022989"/>
    </source>
</evidence>
<comment type="similarity">
    <text evidence="7">Belongs to the binding-protein-dependent transport system permease family.</text>
</comment>
<reference evidence="9 10" key="1">
    <citation type="submission" date="2018-05" db="EMBL/GenBank/DDBJ databases">
        <title>Paenibacillus flagellatus sp. nov., isolated from selenium mineral soil.</title>
        <authorList>
            <person name="Dai X."/>
        </authorList>
    </citation>
    <scope>NUCLEOTIDE SEQUENCE [LARGE SCALE GENOMIC DNA]</scope>
    <source>
        <strain evidence="9 10">DXL2</strain>
    </source>
</reference>
<dbReference type="EMBL" id="QJVJ01000001">
    <property type="protein sequence ID" value="PYI57587.1"/>
    <property type="molecule type" value="Genomic_DNA"/>
</dbReference>
<dbReference type="Proteomes" id="UP000247476">
    <property type="component" value="Unassembled WGS sequence"/>
</dbReference>
<dbReference type="InterPro" id="IPR035906">
    <property type="entry name" value="MetI-like_sf"/>
</dbReference>
<name>A0A2V5KY78_9BACL</name>
<feature type="transmembrane region" description="Helical" evidence="7">
    <location>
        <begin position="52"/>
        <end position="69"/>
    </location>
</feature>
<feature type="transmembrane region" description="Helical" evidence="7">
    <location>
        <begin position="177"/>
        <end position="199"/>
    </location>
</feature>
<feature type="domain" description="ABC transmembrane type-1" evidence="8">
    <location>
        <begin position="41"/>
        <end position="256"/>
    </location>
</feature>
<evidence type="ECO:0000256" key="7">
    <source>
        <dbReference type="RuleBase" id="RU363032"/>
    </source>
</evidence>
<keyword evidence="5 7" id="KW-1133">Transmembrane helix</keyword>
<dbReference type="AlphaFoldDB" id="A0A2V5KY78"/>
<dbReference type="GO" id="GO:0005886">
    <property type="term" value="C:plasma membrane"/>
    <property type="evidence" value="ECO:0007669"/>
    <property type="project" value="UniProtKB-SubCell"/>
</dbReference>
<dbReference type="SUPFAM" id="SSF161098">
    <property type="entry name" value="MetI-like"/>
    <property type="match status" value="1"/>
</dbReference>
<dbReference type="Pfam" id="PF00528">
    <property type="entry name" value="BPD_transp_1"/>
    <property type="match status" value="1"/>
</dbReference>
<dbReference type="PANTHER" id="PTHR30193:SF44">
    <property type="entry name" value="LACTOSE TRANSPORT SYSTEM PERMEASE PROTEIN LACF"/>
    <property type="match status" value="1"/>
</dbReference>
<evidence type="ECO:0000256" key="3">
    <source>
        <dbReference type="ARBA" id="ARBA00022475"/>
    </source>
</evidence>
<keyword evidence="3" id="KW-1003">Cell membrane</keyword>
<keyword evidence="4 7" id="KW-0812">Transmembrane</keyword>
<dbReference type="GO" id="GO:0055085">
    <property type="term" value="P:transmembrane transport"/>
    <property type="evidence" value="ECO:0007669"/>
    <property type="project" value="InterPro"/>
</dbReference>
<evidence type="ECO:0000256" key="1">
    <source>
        <dbReference type="ARBA" id="ARBA00004651"/>
    </source>
</evidence>
<sequence length="269" mass="30184">MFGIVISFKDYNLFKGIGESAWVGLKYYTLFFQNRDALVIIKNTVLLGGYKLLFGFPAPIVLALLLNELRSSLYKRFVQTISYLPHFLSTVVVSSMIVMLLSPSRGWINHAIQALGFPAVNFLQEAEWFRTVYVGSEVWQHVGWGSIIYLAAMTTVDPQLYEAAKMDGAGRWKQTRHVTLPGIATTIVIMFILEIGNILEIGFEKVFLLSNPATYDTSDVISTYVYRVGILQGGFSYATAIDLFMGVIGFLLVYASNQISRRLGETSLW</sequence>
<evidence type="ECO:0000313" key="9">
    <source>
        <dbReference type="EMBL" id="PYI57587.1"/>
    </source>
</evidence>
<dbReference type="Gene3D" id="1.10.3720.10">
    <property type="entry name" value="MetI-like"/>
    <property type="match status" value="1"/>
</dbReference>
<organism evidence="9 10">
    <name type="scientific">Paenibacillus flagellatus</name>
    <dbReference type="NCBI Taxonomy" id="2211139"/>
    <lineage>
        <taxon>Bacteria</taxon>
        <taxon>Bacillati</taxon>
        <taxon>Bacillota</taxon>
        <taxon>Bacilli</taxon>
        <taxon>Bacillales</taxon>
        <taxon>Paenibacillaceae</taxon>
        <taxon>Paenibacillus</taxon>
    </lineage>
</organism>
<comment type="caution">
    <text evidence="9">The sequence shown here is derived from an EMBL/GenBank/DDBJ whole genome shotgun (WGS) entry which is preliminary data.</text>
</comment>
<protein>
    <submittedName>
        <fullName evidence="9">Sugar ABC transporter permease</fullName>
    </submittedName>
</protein>
<evidence type="ECO:0000259" key="8">
    <source>
        <dbReference type="PROSITE" id="PS50928"/>
    </source>
</evidence>
<evidence type="ECO:0000313" key="10">
    <source>
        <dbReference type="Proteomes" id="UP000247476"/>
    </source>
</evidence>
<evidence type="ECO:0000256" key="6">
    <source>
        <dbReference type="ARBA" id="ARBA00023136"/>
    </source>
</evidence>
<dbReference type="PROSITE" id="PS50928">
    <property type="entry name" value="ABC_TM1"/>
    <property type="match status" value="1"/>
</dbReference>
<keyword evidence="6 7" id="KW-0472">Membrane</keyword>
<evidence type="ECO:0000256" key="4">
    <source>
        <dbReference type="ARBA" id="ARBA00022692"/>
    </source>
</evidence>
<accession>A0A2V5KY78</accession>
<dbReference type="InterPro" id="IPR051393">
    <property type="entry name" value="ABC_transporter_permease"/>
</dbReference>
<dbReference type="InterPro" id="IPR000515">
    <property type="entry name" value="MetI-like"/>
</dbReference>